<protein>
    <recommendedName>
        <fullName evidence="3">Nephrocystin 3-like N-terminal domain-containing protein</fullName>
    </recommendedName>
</protein>
<evidence type="ECO:0000259" key="3">
    <source>
        <dbReference type="Pfam" id="PF24883"/>
    </source>
</evidence>
<dbReference type="PANTHER" id="PTHR10039">
    <property type="entry name" value="AMELOGENIN"/>
    <property type="match status" value="1"/>
</dbReference>
<feature type="region of interest" description="Disordered" evidence="2">
    <location>
        <begin position="1"/>
        <end position="23"/>
    </location>
</feature>
<evidence type="ECO:0000313" key="4">
    <source>
        <dbReference type="EMBL" id="KAH0593692.1"/>
    </source>
</evidence>
<feature type="domain" description="Nephrocystin 3-like N-terminal" evidence="3">
    <location>
        <begin position="308"/>
        <end position="476"/>
    </location>
</feature>
<dbReference type="InterPro" id="IPR056884">
    <property type="entry name" value="NPHP3-like_N"/>
</dbReference>
<gene>
    <name evidence="4" type="ORF">MHUMG1_08442</name>
</gene>
<name>A0A9P8M4N2_9HYPO</name>
<dbReference type="SUPFAM" id="SSF52540">
    <property type="entry name" value="P-loop containing nucleoside triphosphate hydrolases"/>
    <property type="match status" value="1"/>
</dbReference>
<sequence length="772" mass="86530">MNEDPSISPTERPHTDRHQSSAIVVIDPSGLDADDADIRRLVPSENGSVAEKKGKWTASLHALSDEERQLFKNLDAEKPALGILQDVLAATLKKKEDCLRKRRKVRIPGREIVIRDVLDKLSAWVTKFIYDPVHAALPWAAVRFVLQVAVNDFETLDLALSSIERLVNYITISSIFEVQYLQPKHHHLDVYPQLFEAVETLHTNVLKFLGYLLRYFGSSTIARHLKSIVVSKKDIEAKFQPIEKSWRRVDEPSRLATAEKNEEESADHLEAIQDGLERETRVRILKAISTIPYPVHHKTARKMRLERSGAWLLRSKAFLDWRSESLSSVLWLHGIPGSGKTKLTSLVVDELVQTNKVAYFYCIRSPAEPHRGQCDKIVASIVRHLASLRPGQPILGPVVEQYREAIDGFSEFEDQAWSIEESERVVLELLGEYPAVTIILDALDEVNYEERQTLMDVWSRWIQKSPNLLKIFILSRDNYDIVLQLAESPNIYIDADENAEDIASFMQAVYFRLFIIPSSITAGLTFRWVELQIQSPVPLKVAAVIRNPLGKLPPTLEGSYWEIYNTILESGRHASKLAIFTFQWLLYGQKVITADNFVAIASASLRIEEPDGETRRSDSLEAITTGEILDVCANLVVLRNGVFVLDHLSVREFLEGLTARSVDTMIAARGNDAIAAACLQLFLTGTEAAYDELQEPAVADSPRDTRNTQTPIEEVMDSPSGTKGPQSDDAAESTTAEPALKKDGNDSIDDSSTPGAEDYQSKATVKAQTART</sequence>
<comment type="caution">
    <text evidence="4">The sequence shown here is derived from an EMBL/GenBank/DDBJ whole genome shotgun (WGS) entry which is preliminary data.</text>
</comment>
<reference evidence="4 5" key="1">
    <citation type="submission" date="2020-07" db="EMBL/GenBank/DDBJ databases">
        <title>Metarhizium humberi genome.</title>
        <authorList>
            <person name="Lysoe E."/>
        </authorList>
    </citation>
    <scope>NUCLEOTIDE SEQUENCE [LARGE SCALE GENOMIC DNA]</scope>
    <source>
        <strain evidence="4 5">ESALQ1638</strain>
    </source>
</reference>
<proteinExistence type="predicted"/>
<keyword evidence="5" id="KW-1185">Reference proteome</keyword>
<evidence type="ECO:0000313" key="5">
    <source>
        <dbReference type="Proteomes" id="UP000764110"/>
    </source>
</evidence>
<organism evidence="4 5">
    <name type="scientific">Metarhizium humberi</name>
    <dbReference type="NCBI Taxonomy" id="2596975"/>
    <lineage>
        <taxon>Eukaryota</taxon>
        <taxon>Fungi</taxon>
        <taxon>Dikarya</taxon>
        <taxon>Ascomycota</taxon>
        <taxon>Pezizomycotina</taxon>
        <taxon>Sordariomycetes</taxon>
        <taxon>Hypocreomycetidae</taxon>
        <taxon>Hypocreales</taxon>
        <taxon>Clavicipitaceae</taxon>
        <taxon>Metarhizium</taxon>
    </lineage>
</organism>
<dbReference type="EMBL" id="JACEFI010000019">
    <property type="protein sequence ID" value="KAH0593692.1"/>
    <property type="molecule type" value="Genomic_DNA"/>
</dbReference>
<accession>A0A9P8M4N2</accession>
<dbReference type="Pfam" id="PF24883">
    <property type="entry name" value="NPHP3_N"/>
    <property type="match status" value="1"/>
</dbReference>
<dbReference type="Gene3D" id="3.40.50.300">
    <property type="entry name" value="P-loop containing nucleotide triphosphate hydrolases"/>
    <property type="match status" value="1"/>
</dbReference>
<dbReference type="InterPro" id="IPR027417">
    <property type="entry name" value="P-loop_NTPase"/>
</dbReference>
<dbReference type="Proteomes" id="UP000764110">
    <property type="component" value="Unassembled WGS sequence"/>
</dbReference>
<evidence type="ECO:0000256" key="1">
    <source>
        <dbReference type="ARBA" id="ARBA00022737"/>
    </source>
</evidence>
<evidence type="ECO:0000256" key="2">
    <source>
        <dbReference type="SAM" id="MobiDB-lite"/>
    </source>
</evidence>
<dbReference type="PANTHER" id="PTHR10039:SF16">
    <property type="entry name" value="GPI INOSITOL-DEACYLASE"/>
    <property type="match status" value="1"/>
</dbReference>
<feature type="region of interest" description="Disordered" evidence="2">
    <location>
        <begin position="694"/>
        <end position="772"/>
    </location>
</feature>
<feature type="compositionally biased region" description="Polar residues" evidence="2">
    <location>
        <begin position="761"/>
        <end position="772"/>
    </location>
</feature>
<keyword evidence="1" id="KW-0677">Repeat</keyword>
<dbReference type="AlphaFoldDB" id="A0A9P8M4N2"/>